<reference evidence="9" key="1">
    <citation type="submission" date="2022-12" db="EMBL/GenBank/DDBJ databases">
        <title>Peptostreptococcus.</title>
        <authorList>
            <person name="Lee S.H."/>
        </authorList>
    </citation>
    <scope>NUCLEOTIDE SEQUENCE</scope>
    <source>
        <strain evidence="9">CBA3647</strain>
    </source>
</reference>
<feature type="domain" description="Amidohydrolase-related" evidence="7">
    <location>
        <begin position="66"/>
        <end position="347"/>
    </location>
</feature>
<gene>
    <name evidence="6 9" type="primary">ade</name>
    <name evidence="9" type="ORF">O0R46_08180</name>
</gene>
<evidence type="ECO:0000259" key="8">
    <source>
        <dbReference type="Pfam" id="PF13382"/>
    </source>
</evidence>
<dbReference type="PANTHER" id="PTHR11113:SF2">
    <property type="entry name" value="ADENINE DEAMINASE"/>
    <property type="match status" value="1"/>
</dbReference>
<dbReference type="Gene3D" id="3.20.20.140">
    <property type="entry name" value="Metal-dependent hydrolases"/>
    <property type="match status" value="1"/>
</dbReference>
<dbReference type="InterPro" id="IPR032466">
    <property type="entry name" value="Metal_Hydrolase"/>
</dbReference>
<evidence type="ECO:0000256" key="2">
    <source>
        <dbReference type="ARBA" id="ARBA00012782"/>
    </source>
</evidence>
<proteinExistence type="inferred from homology"/>
<evidence type="ECO:0000259" key="7">
    <source>
        <dbReference type="Pfam" id="PF01979"/>
    </source>
</evidence>
<dbReference type="Pfam" id="PF13382">
    <property type="entry name" value="Adenine_deam_C"/>
    <property type="match status" value="1"/>
</dbReference>
<dbReference type="InterPro" id="IPR006680">
    <property type="entry name" value="Amidohydro-rel"/>
</dbReference>
<dbReference type="Proteomes" id="UP001164187">
    <property type="component" value="Chromosome"/>
</dbReference>
<dbReference type="EC" id="3.5.4.2" evidence="2 6"/>
<evidence type="ECO:0000256" key="3">
    <source>
        <dbReference type="ARBA" id="ARBA00022801"/>
    </source>
</evidence>
<dbReference type="Pfam" id="PF01979">
    <property type="entry name" value="Amidohydro_1"/>
    <property type="match status" value="1"/>
</dbReference>
<dbReference type="InterPro" id="IPR006679">
    <property type="entry name" value="Adenine_deam"/>
</dbReference>
<feature type="domain" description="Adenine deaminase C-terminal" evidence="8">
    <location>
        <begin position="403"/>
        <end position="556"/>
    </location>
</feature>
<dbReference type="RefSeq" id="WP_269311264.1">
    <property type="nucleotide sequence ID" value="NZ_CP114052.1"/>
</dbReference>
<dbReference type="HAMAP" id="MF_01518">
    <property type="entry name" value="Adenine_deamin"/>
    <property type="match status" value="1"/>
</dbReference>
<keyword evidence="10" id="KW-1185">Reference proteome</keyword>
<keyword evidence="4 6" id="KW-0464">Manganese</keyword>
<dbReference type="EMBL" id="CP114052">
    <property type="protein sequence ID" value="WAW14567.1"/>
    <property type="molecule type" value="Genomic_DNA"/>
</dbReference>
<dbReference type="SUPFAM" id="SSF51338">
    <property type="entry name" value="Composite domain of metallo-dependent hydrolases"/>
    <property type="match status" value="1"/>
</dbReference>
<evidence type="ECO:0000313" key="9">
    <source>
        <dbReference type="EMBL" id="WAW14567.1"/>
    </source>
</evidence>
<keyword evidence="3 6" id="KW-0378">Hydrolase</keyword>
<sequence length="560" mass="63013">MDTYNYQKLVDYTLGKKIPDLVFKNANVIFVQSGEIIKTDIAVQDGYIIGIGEYNGKKELDCKNKYISPGFIDSHLHFESTMANPHELVHYASLSGTTTFIADPHETANVSGLKGIKYILNETSSSFADVYLMMPSCVPCMDYEDSGYILEAKEMEKLFNENRILGLGEVMDTDAVLNRKPSMMDKLSMYENKIKDGHIISIEDKDLSAYAMANINTDHESTSYYYAMQKIRNGIYVHIREGSAAKNLEAIVTEIVKNDSDISMFTFCTDDKHIEDIINDGHISYNIRKAIKLGLEPIKAYKMATFNPATCYSLRDIGYIAPGKKANLVILNDMENVEIDSVYYMGKKIHQSYNKNHEILDSEYQDLLNTVNIDWFTKDMLKGKMSDYAIALTPGQLLTKKIKLKEKNTSTENINKVVSIERHHNTGKYGLANVLNYGIKNGAIASSVAHDSHNIIVVGDNDEDIMLAIEKIKDIKGGYVLVNNGKIFDYLPLPVMGLISTLNSKDMNQKLHNMIKKSYQMGVNKGIEPFITLSFLALPVIPEIRITSNGLYDVLEGKYI</sequence>
<dbReference type="InterPro" id="IPR026912">
    <property type="entry name" value="Adenine_deam_C"/>
</dbReference>
<protein>
    <recommendedName>
        <fullName evidence="2 6">Adenine deaminase</fullName>
        <shortName evidence="6">Adenase</shortName>
        <shortName evidence="6">Adenine aminase</shortName>
        <ecNumber evidence="2 6">3.5.4.2</ecNumber>
    </recommendedName>
</protein>
<evidence type="ECO:0000313" key="10">
    <source>
        <dbReference type="Proteomes" id="UP001164187"/>
    </source>
</evidence>
<dbReference type="NCBIfam" id="TIGR01178">
    <property type="entry name" value="ade"/>
    <property type="match status" value="1"/>
</dbReference>
<comment type="similarity">
    <text evidence="1 6">Belongs to the metallo-dependent hydrolases superfamily. Adenine deaminase family.</text>
</comment>
<comment type="cofactor">
    <cofactor evidence="6">
        <name>Mn(2+)</name>
        <dbReference type="ChEBI" id="CHEBI:29035"/>
    </cofactor>
</comment>
<dbReference type="SUPFAM" id="SSF51556">
    <property type="entry name" value="Metallo-dependent hydrolases"/>
    <property type="match status" value="1"/>
</dbReference>
<dbReference type="Gene3D" id="2.30.40.10">
    <property type="entry name" value="Urease, subunit C, domain 1"/>
    <property type="match status" value="1"/>
</dbReference>
<dbReference type="GO" id="GO:0000034">
    <property type="term" value="F:adenine deaminase activity"/>
    <property type="evidence" value="ECO:0007669"/>
    <property type="project" value="UniProtKB-EC"/>
</dbReference>
<comment type="catalytic activity">
    <reaction evidence="5 6">
        <text>adenine + H2O + H(+) = hypoxanthine + NH4(+)</text>
        <dbReference type="Rhea" id="RHEA:23688"/>
        <dbReference type="ChEBI" id="CHEBI:15377"/>
        <dbReference type="ChEBI" id="CHEBI:15378"/>
        <dbReference type="ChEBI" id="CHEBI:16708"/>
        <dbReference type="ChEBI" id="CHEBI:17368"/>
        <dbReference type="ChEBI" id="CHEBI:28938"/>
        <dbReference type="EC" id="3.5.4.2"/>
    </reaction>
</comment>
<evidence type="ECO:0000256" key="6">
    <source>
        <dbReference type="HAMAP-Rule" id="MF_01518"/>
    </source>
</evidence>
<name>A0ABY7JRJ6_9FIRM</name>
<evidence type="ECO:0000256" key="1">
    <source>
        <dbReference type="ARBA" id="ARBA00006773"/>
    </source>
</evidence>
<dbReference type="CDD" id="cd01295">
    <property type="entry name" value="AdeC"/>
    <property type="match status" value="1"/>
</dbReference>
<evidence type="ECO:0000256" key="5">
    <source>
        <dbReference type="ARBA" id="ARBA00047720"/>
    </source>
</evidence>
<accession>A0ABY7JRJ6</accession>
<dbReference type="PANTHER" id="PTHR11113">
    <property type="entry name" value="N-ACETYLGLUCOSAMINE-6-PHOSPHATE DEACETYLASE"/>
    <property type="match status" value="1"/>
</dbReference>
<dbReference type="InterPro" id="IPR011059">
    <property type="entry name" value="Metal-dep_hydrolase_composite"/>
</dbReference>
<evidence type="ECO:0000256" key="4">
    <source>
        <dbReference type="ARBA" id="ARBA00023211"/>
    </source>
</evidence>
<organism evidence="9 10">
    <name type="scientific">Peptostreptococcus equinus</name>
    <dbReference type="NCBI Taxonomy" id="3003601"/>
    <lineage>
        <taxon>Bacteria</taxon>
        <taxon>Bacillati</taxon>
        <taxon>Bacillota</taxon>
        <taxon>Clostridia</taxon>
        <taxon>Peptostreptococcales</taxon>
        <taxon>Peptostreptococcaceae</taxon>
        <taxon>Peptostreptococcus</taxon>
    </lineage>
</organism>